<evidence type="ECO:0000256" key="1">
    <source>
        <dbReference type="SAM" id="MobiDB-lite"/>
    </source>
</evidence>
<comment type="caution">
    <text evidence="3">The sequence shown here is derived from an EMBL/GenBank/DDBJ whole genome shotgun (WGS) entry which is preliminary data.</text>
</comment>
<evidence type="ECO:0000313" key="4">
    <source>
        <dbReference type="Proteomes" id="UP001548590"/>
    </source>
</evidence>
<evidence type="ECO:0008006" key="5">
    <source>
        <dbReference type="Google" id="ProtNLM"/>
    </source>
</evidence>
<proteinExistence type="predicted"/>
<feature type="transmembrane region" description="Helical" evidence="2">
    <location>
        <begin position="12"/>
        <end position="31"/>
    </location>
</feature>
<feature type="region of interest" description="Disordered" evidence="1">
    <location>
        <begin position="34"/>
        <end position="69"/>
    </location>
</feature>
<dbReference type="RefSeq" id="WP_345923184.1">
    <property type="nucleotide sequence ID" value="NZ_JBDIVF010000001.1"/>
</dbReference>
<accession>A0ABV2CPP0</accession>
<dbReference type="EMBL" id="JBEWLZ010000004">
    <property type="protein sequence ID" value="MET1489885.1"/>
    <property type="molecule type" value="Genomic_DNA"/>
</dbReference>
<keyword evidence="2" id="KW-0472">Membrane</keyword>
<keyword evidence="2" id="KW-0812">Transmembrane</keyword>
<protein>
    <recommendedName>
        <fullName evidence="5">DUF4124 domain-containing protein</fullName>
    </recommendedName>
</protein>
<name>A0ABV2CPP0_9RHOO</name>
<feature type="region of interest" description="Disordered" evidence="1">
    <location>
        <begin position="86"/>
        <end position="179"/>
    </location>
</feature>
<sequence>MRPGGQDSADSGRLLAIGLAFALPLAAWIGLEYGREPDPSAQPVRPVIAAEPAPSPESKLTADQPPLMADLGKGRLFRCERDGRTVYTDHPDEHCADARARPLEGPPPTAGLSPDRPFQTQLAELEARRPPPPDRAAFTAPERPETGRPDRCAFNAREQDRVKSALRQPHEAASGDALNRQLRQLTDEAFRLRC</sequence>
<gene>
    <name evidence="3" type="ORF">ABVT11_08605</name>
</gene>
<dbReference type="Proteomes" id="UP001548590">
    <property type="component" value="Unassembled WGS sequence"/>
</dbReference>
<keyword evidence="4" id="KW-1185">Reference proteome</keyword>
<evidence type="ECO:0000313" key="3">
    <source>
        <dbReference type="EMBL" id="MET1489885.1"/>
    </source>
</evidence>
<feature type="compositionally biased region" description="Basic and acidic residues" evidence="1">
    <location>
        <begin position="86"/>
        <end position="102"/>
    </location>
</feature>
<organism evidence="3 4">
    <name type="scientific">Uliginosibacterium paludis</name>
    <dbReference type="NCBI Taxonomy" id="1615952"/>
    <lineage>
        <taxon>Bacteria</taxon>
        <taxon>Pseudomonadati</taxon>
        <taxon>Pseudomonadota</taxon>
        <taxon>Betaproteobacteria</taxon>
        <taxon>Rhodocyclales</taxon>
        <taxon>Zoogloeaceae</taxon>
        <taxon>Uliginosibacterium</taxon>
    </lineage>
</organism>
<keyword evidence="2" id="KW-1133">Transmembrane helix</keyword>
<evidence type="ECO:0000256" key="2">
    <source>
        <dbReference type="SAM" id="Phobius"/>
    </source>
</evidence>
<feature type="compositionally biased region" description="Basic and acidic residues" evidence="1">
    <location>
        <begin position="142"/>
        <end position="163"/>
    </location>
</feature>
<reference evidence="3 4" key="1">
    <citation type="submission" date="2024-07" db="EMBL/GenBank/DDBJ databases">
        <title>Uliginosibacterium paludis KCTC:42655.</title>
        <authorList>
            <person name="Kim M.K."/>
        </authorList>
    </citation>
    <scope>NUCLEOTIDE SEQUENCE [LARGE SCALE GENOMIC DNA]</scope>
    <source>
        <strain evidence="3 4">KCTC 42655</strain>
    </source>
</reference>